<dbReference type="PANTHER" id="PTHR10809:SF119">
    <property type="entry name" value="VESICLE-ASSOCIATED PROTEIN 1-2-RELATED"/>
    <property type="match status" value="1"/>
</dbReference>
<keyword evidence="4" id="KW-0472">Membrane</keyword>
<evidence type="ECO:0000256" key="4">
    <source>
        <dbReference type="SAM" id="Phobius"/>
    </source>
</evidence>
<sequence>MSSLTPEKPKKRTEKTVKTSTADNRILRCDNTQNNFHSHVVALQLSLSLSSSLSSRNSDSPCLRHLKAAFIPLQPPYTSIFGGSLIDRFGMSSGELLGIEPQELLFPFELRKQISCSLQLSNKTDKYVAFKVKTTNPKKYCVRPNTGIVLPRSTCDVIVTMQAQREAPPDMQCKDKFLLQSAIASPGATPKDITTEMFNKESGNQVEECKLRVTYVSPPQPPSPVREGSEEGSSPRASVSDNGNLNSSEFTAASRAFAEPQDNSSETRAVISKLTEEKNSAVQQNNKLQQELELLKRKGSRSHGGIPFIYVILVGLFGILLGYLMKKT</sequence>
<dbReference type="PANTHER" id="PTHR10809">
    <property type="entry name" value="VESICLE-ASSOCIATED MEMBRANE PROTEIN-ASSOCIATED PROTEIN"/>
    <property type="match status" value="1"/>
</dbReference>
<comment type="caution">
    <text evidence="6">The sequence shown here is derived from an EMBL/GenBank/DDBJ whole genome shotgun (WGS) entry which is preliminary data.</text>
</comment>
<evidence type="ECO:0000256" key="3">
    <source>
        <dbReference type="SAM" id="MobiDB-lite"/>
    </source>
</evidence>
<dbReference type="Gene3D" id="2.60.40.10">
    <property type="entry name" value="Immunoglobulins"/>
    <property type="match status" value="1"/>
</dbReference>
<organism evidence="6 7">
    <name type="scientific">Liquidambar formosana</name>
    <name type="common">Formosan gum</name>
    <dbReference type="NCBI Taxonomy" id="63359"/>
    <lineage>
        <taxon>Eukaryota</taxon>
        <taxon>Viridiplantae</taxon>
        <taxon>Streptophyta</taxon>
        <taxon>Embryophyta</taxon>
        <taxon>Tracheophyta</taxon>
        <taxon>Spermatophyta</taxon>
        <taxon>Magnoliopsida</taxon>
        <taxon>eudicotyledons</taxon>
        <taxon>Gunneridae</taxon>
        <taxon>Pentapetalae</taxon>
        <taxon>Saxifragales</taxon>
        <taxon>Altingiaceae</taxon>
        <taxon>Liquidambar</taxon>
    </lineage>
</organism>
<protein>
    <recommendedName>
        <fullName evidence="5">MSP domain-containing protein</fullName>
    </recommendedName>
</protein>
<evidence type="ECO:0000313" key="7">
    <source>
        <dbReference type="Proteomes" id="UP001415857"/>
    </source>
</evidence>
<dbReference type="GO" id="GO:0061817">
    <property type="term" value="P:endoplasmic reticulum-plasma membrane tethering"/>
    <property type="evidence" value="ECO:0007669"/>
    <property type="project" value="TreeGrafter"/>
</dbReference>
<proteinExistence type="inferred from homology"/>
<feature type="compositionally biased region" description="Polar residues" evidence="3">
    <location>
        <begin position="231"/>
        <end position="245"/>
    </location>
</feature>
<feature type="region of interest" description="Disordered" evidence="3">
    <location>
        <begin position="1"/>
        <end position="20"/>
    </location>
</feature>
<dbReference type="InterPro" id="IPR013783">
    <property type="entry name" value="Ig-like_fold"/>
</dbReference>
<comment type="similarity">
    <text evidence="1">Belongs to the VAMP-associated protein (VAP) (TC 9.B.17) family.</text>
</comment>
<evidence type="ECO:0000313" key="6">
    <source>
        <dbReference type="EMBL" id="KAK9273634.1"/>
    </source>
</evidence>
<dbReference type="GO" id="GO:0005886">
    <property type="term" value="C:plasma membrane"/>
    <property type="evidence" value="ECO:0007669"/>
    <property type="project" value="TreeGrafter"/>
</dbReference>
<dbReference type="SUPFAM" id="SSF49354">
    <property type="entry name" value="PapD-like"/>
    <property type="match status" value="1"/>
</dbReference>
<dbReference type="FunFam" id="2.60.40.10:FF:000813">
    <property type="entry name" value="Vesicle-associated protein 1-1"/>
    <property type="match status" value="1"/>
</dbReference>
<dbReference type="InterPro" id="IPR016763">
    <property type="entry name" value="VAP"/>
</dbReference>
<dbReference type="PROSITE" id="PS50202">
    <property type="entry name" value="MSP"/>
    <property type="match status" value="1"/>
</dbReference>
<keyword evidence="4" id="KW-1133">Transmembrane helix</keyword>
<feature type="region of interest" description="Disordered" evidence="3">
    <location>
        <begin position="215"/>
        <end position="245"/>
    </location>
</feature>
<dbReference type="InterPro" id="IPR000535">
    <property type="entry name" value="MSP_dom"/>
</dbReference>
<dbReference type="EMBL" id="JBBPBK010000012">
    <property type="protein sequence ID" value="KAK9273634.1"/>
    <property type="molecule type" value="Genomic_DNA"/>
</dbReference>
<keyword evidence="7" id="KW-1185">Reference proteome</keyword>
<reference evidence="6 7" key="1">
    <citation type="journal article" date="2024" name="Plant J.">
        <title>Genome sequences and population genomics reveal climatic adaptation and genomic divergence between two closely related sweetgum species.</title>
        <authorList>
            <person name="Xu W.Q."/>
            <person name="Ren C.Q."/>
            <person name="Zhang X.Y."/>
            <person name="Comes H.P."/>
            <person name="Liu X.H."/>
            <person name="Li Y.G."/>
            <person name="Kettle C.J."/>
            <person name="Jalonen R."/>
            <person name="Gaisberger H."/>
            <person name="Ma Y.Z."/>
            <person name="Qiu Y.X."/>
        </authorList>
    </citation>
    <scope>NUCLEOTIDE SEQUENCE [LARGE SCALE GENOMIC DNA]</scope>
    <source>
        <strain evidence="6">Hangzhou</strain>
    </source>
</reference>
<dbReference type="Proteomes" id="UP001415857">
    <property type="component" value="Unassembled WGS sequence"/>
</dbReference>
<keyword evidence="2" id="KW-0175">Coiled coil</keyword>
<dbReference type="GO" id="GO:0090158">
    <property type="term" value="P:endoplasmic reticulum membrane organization"/>
    <property type="evidence" value="ECO:0007669"/>
    <property type="project" value="TreeGrafter"/>
</dbReference>
<feature type="coiled-coil region" evidence="2">
    <location>
        <begin position="271"/>
        <end position="298"/>
    </location>
</feature>
<name>A0AAP0RA34_LIQFO</name>
<evidence type="ECO:0000259" key="5">
    <source>
        <dbReference type="PROSITE" id="PS50202"/>
    </source>
</evidence>
<gene>
    <name evidence="6" type="ORF">L1049_018444</name>
</gene>
<accession>A0AAP0RA34</accession>
<dbReference type="GO" id="GO:0005789">
    <property type="term" value="C:endoplasmic reticulum membrane"/>
    <property type="evidence" value="ECO:0007669"/>
    <property type="project" value="InterPro"/>
</dbReference>
<dbReference type="AlphaFoldDB" id="A0AAP0RA34"/>
<dbReference type="Pfam" id="PF00635">
    <property type="entry name" value="Motile_Sperm"/>
    <property type="match status" value="1"/>
</dbReference>
<feature type="domain" description="MSP" evidence="5">
    <location>
        <begin position="96"/>
        <end position="216"/>
    </location>
</feature>
<evidence type="ECO:0000256" key="1">
    <source>
        <dbReference type="ARBA" id="ARBA00008932"/>
    </source>
</evidence>
<keyword evidence="4" id="KW-0812">Transmembrane</keyword>
<evidence type="ECO:0000256" key="2">
    <source>
        <dbReference type="SAM" id="Coils"/>
    </source>
</evidence>
<dbReference type="InterPro" id="IPR008962">
    <property type="entry name" value="PapD-like_sf"/>
</dbReference>
<feature type="transmembrane region" description="Helical" evidence="4">
    <location>
        <begin position="305"/>
        <end position="325"/>
    </location>
</feature>